<evidence type="ECO:0000313" key="1">
    <source>
        <dbReference type="EMBL" id="KAK8040754.1"/>
    </source>
</evidence>
<gene>
    <name evidence="1" type="ORF">PG994_013761</name>
</gene>
<dbReference type="RefSeq" id="XP_066708299.1">
    <property type="nucleotide sequence ID" value="XM_066865170.1"/>
</dbReference>
<dbReference type="Proteomes" id="UP001480595">
    <property type="component" value="Unassembled WGS sequence"/>
</dbReference>
<sequence length="176" mass="19370">MATLTSLIQALKQRACCTDPPLTQRLSDAQYSDGFDSISQGAGWSTYQKFIIPQLSQVLMPLLSSRDRISVLEVGPGPKSPNVLFCHSMYGMSPQRKYIEKALGMLVNLPKDGMVVVFHQEETLDVNGLACHRTASFPEAFLSIEDEDETLDSFAAFVTGISIQNDTAMGQALQYE</sequence>
<keyword evidence="2" id="KW-1185">Reference proteome</keyword>
<reference evidence="1 2" key="1">
    <citation type="submission" date="2023-01" db="EMBL/GenBank/DDBJ databases">
        <title>Analysis of 21 Apiospora genomes using comparative genomics revels a genus with tremendous synthesis potential of carbohydrate active enzymes and secondary metabolites.</title>
        <authorList>
            <person name="Sorensen T."/>
        </authorList>
    </citation>
    <scope>NUCLEOTIDE SEQUENCE [LARGE SCALE GENOMIC DNA]</scope>
    <source>
        <strain evidence="1 2">CBS 135458</strain>
    </source>
</reference>
<name>A0ABR1T2F4_9PEZI</name>
<accession>A0ABR1T2F4</accession>
<organism evidence="1 2">
    <name type="scientific">Apiospora phragmitis</name>
    <dbReference type="NCBI Taxonomy" id="2905665"/>
    <lineage>
        <taxon>Eukaryota</taxon>
        <taxon>Fungi</taxon>
        <taxon>Dikarya</taxon>
        <taxon>Ascomycota</taxon>
        <taxon>Pezizomycotina</taxon>
        <taxon>Sordariomycetes</taxon>
        <taxon>Xylariomycetidae</taxon>
        <taxon>Amphisphaeriales</taxon>
        <taxon>Apiosporaceae</taxon>
        <taxon>Apiospora</taxon>
    </lineage>
</organism>
<dbReference type="EMBL" id="JAQQWL010000015">
    <property type="protein sequence ID" value="KAK8040754.1"/>
    <property type="molecule type" value="Genomic_DNA"/>
</dbReference>
<dbReference type="GeneID" id="92098233"/>
<evidence type="ECO:0000313" key="2">
    <source>
        <dbReference type="Proteomes" id="UP001480595"/>
    </source>
</evidence>
<proteinExistence type="predicted"/>
<protein>
    <submittedName>
        <fullName evidence="1">Uncharacterized protein</fullName>
    </submittedName>
</protein>
<comment type="caution">
    <text evidence="1">The sequence shown here is derived from an EMBL/GenBank/DDBJ whole genome shotgun (WGS) entry which is preliminary data.</text>
</comment>